<dbReference type="Proteomes" id="UP000799776">
    <property type="component" value="Unassembled WGS sequence"/>
</dbReference>
<dbReference type="InterPro" id="IPR018823">
    <property type="entry name" value="ArAE_2_N"/>
</dbReference>
<organism evidence="9 10">
    <name type="scientific">Saccharata proteae CBS 121410</name>
    <dbReference type="NCBI Taxonomy" id="1314787"/>
    <lineage>
        <taxon>Eukaryota</taxon>
        <taxon>Fungi</taxon>
        <taxon>Dikarya</taxon>
        <taxon>Ascomycota</taxon>
        <taxon>Pezizomycotina</taxon>
        <taxon>Dothideomycetes</taxon>
        <taxon>Dothideomycetes incertae sedis</taxon>
        <taxon>Botryosphaeriales</taxon>
        <taxon>Saccharataceae</taxon>
        <taxon>Saccharata</taxon>
    </lineage>
</organism>
<dbReference type="Pfam" id="PF13515">
    <property type="entry name" value="FUSC_2"/>
    <property type="match status" value="1"/>
</dbReference>
<proteinExistence type="predicted"/>
<feature type="transmembrane region" description="Helical" evidence="5">
    <location>
        <begin position="43"/>
        <end position="61"/>
    </location>
</feature>
<evidence type="ECO:0000256" key="4">
    <source>
        <dbReference type="ARBA" id="ARBA00023136"/>
    </source>
</evidence>
<feature type="domain" description="Integral membrane bound transporter" evidence="8">
    <location>
        <begin position="614"/>
        <end position="755"/>
    </location>
</feature>
<evidence type="ECO:0008006" key="11">
    <source>
        <dbReference type="Google" id="ProtNLM"/>
    </source>
</evidence>
<keyword evidence="3 5" id="KW-1133">Transmembrane helix</keyword>
<feature type="transmembrane region" description="Helical" evidence="5">
    <location>
        <begin position="73"/>
        <end position="93"/>
    </location>
</feature>
<gene>
    <name evidence="9" type="ORF">K490DRAFT_41105</name>
</gene>
<comment type="subcellular location">
    <subcellularLocation>
        <location evidence="1">Membrane</location>
        <topology evidence="1">Multi-pass membrane protein</topology>
    </subcellularLocation>
</comment>
<dbReference type="InterPro" id="IPR018820">
    <property type="entry name" value="BRE4-related_DUF2421"/>
</dbReference>
<protein>
    <recommendedName>
        <fullName evidence="11">ER transporter 6TM N-terminal domain-containing protein</fullName>
    </recommendedName>
</protein>
<evidence type="ECO:0000259" key="7">
    <source>
        <dbReference type="Pfam" id="PF10337"/>
    </source>
</evidence>
<dbReference type="Pfam" id="PF10334">
    <property type="entry name" value="BRE4"/>
    <property type="match status" value="1"/>
</dbReference>
<feature type="transmembrane region" description="Helical" evidence="5">
    <location>
        <begin position="619"/>
        <end position="639"/>
    </location>
</feature>
<evidence type="ECO:0000256" key="1">
    <source>
        <dbReference type="ARBA" id="ARBA00004141"/>
    </source>
</evidence>
<keyword evidence="2 5" id="KW-0812">Transmembrane</keyword>
<keyword evidence="4 5" id="KW-0472">Membrane</keyword>
<dbReference type="InterPro" id="IPR049453">
    <property type="entry name" value="Memb_transporter_dom"/>
</dbReference>
<dbReference type="AlphaFoldDB" id="A0A9P4HWS1"/>
<dbReference type="GO" id="GO:0016020">
    <property type="term" value="C:membrane"/>
    <property type="evidence" value="ECO:0007669"/>
    <property type="project" value="UniProtKB-SubCell"/>
</dbReference>
<evidence type="ECO:0000256" key="2">
    <source>
        <dbReference type="ARBA" id="ARBA00022692"/>
    </source>
</evidence>
<feature type="transmembrane region" description="Helical" evidence="5">
    <location>
        <begin position="123"/>
        <end position="142"/>
    </location>
</feature>
<sequence>MAKLKELWGKTGLDVPTLLLMGKGALSPTIAISIYQATEVAETYTTLGYLVAIVSILGFAIMPRAKFLQTMSLNILAILLATATNLLMMYSVVKARQHTEPSSSASPVGSPSPGASTSTYNSSASAVAAIWLFAQVYIVNTFRAKYQPTLQFPCIVYTIFVVVASVYGPQFATMTAAIAFAKRLLEAFLTGFAIASGVSLFILPMTSRKVVLKSMTAYITSLQGTLKAHANYFESLEIKDMFYRVGTGISGDQERQPEAAKVKAAVAGLQAMQGRLHGDLPFAKKEIAWGYLGPDDLQEMSRLLRMIMLPLAGLSSVVDIFERLSELNSWNEPAATEEEEEERENDRKKIVEDWNDIMQTVHEPFQAVIQAMDEGLYHVMLRLKLTKPPKKPKGAAADADVEAKGDRVQPGDDEFADYLERKSEEFYQGKELALAEWCKRKGVDIPEGYFKHPDSYEIGDRRKLQGNEFYGRTQRSLYALLYMEYLLYSTSKAVLDFVRFADERAKSGKLDKKRIILPGWKRIRKWLRNLFKEDDTNHDAENLGDVDSSNQTLYMGEAYKRKRDPEHLPPENIFERMGDRIRAIPRFLRSRESSFGFRVACGTMSIGIVNFLHNTQVFFVQQRLLWAMIMVAISMSPTAGQSVFSFLLRIIGTVVAMCASFAVYYIPDEHIAGVIVFFWIFAAMGFYIVVKQPRFVIVGMISVVTLSMIIGYELEVRKIGQQTAASNGQPYYPIYLLAPYRLACVAGGLAVAFIWTFFPYPISEHSEMRNKLGAALYLLANYYSIVHETFRTRIRGDEGDMTLKTSPGRRLQKVRLAVYSKQLLILSSLQQISNFQKWEVPIGGRFPREKYTNILAYTENIVRYMSLAAYASQTFSNPTDESQTAWSNDFRKLISSVNLTTHEITTLLSLISASVTNGSPLPPYLKAPRPYELSQRLESLDKDILSLRHVAEPGYAAFAVIQIATRCIVKDLEKLLANVKDLVGELDFSFHVVSVESSRSSRITMDPLSRRTTATREGKLD</sequence>
<reference evidence="9" key="1">
    <citation type="journal article" date="2020" name="Stud. Mycol.">
        <title>101 Dothideomycetes genomes: a test case for predicting lifestyles and emergence of pathogens.</title>
        <authorList>
            <person name="Haridas S."/>
            <person name="Albert R."/>
            <person name="Binder M."/>
            <person name="Bloem J."/>
            <person name="Labutti K."/>
            <person name="Salamov A."/>
            <person name="Andreopoulos B."/>
            <person name="Baker S."/>
            <person name="Barry K."/>
            <person name="Bills G."/>
            <person name="Bluhm B."/>
            <person name="Cannon C."/>
            <person name="Castanera R."/>
            <person name="Culley D."/>
            <person name="Daum C."/>
            <person name="Ezra D."/>
            <person name="Gonzalez J."/>
            <person name="Henrissat B."/>
            <person name="Kuo A."/>
            <person name="Liang C."/>
            <person name="Lipzen A."/>
            <person name="Lutzoni F."/>
            <person name="Magnuson J."/>
            <person name="Mondo S."/>
            <person name="Nolan M."/>
            <person name="Ohm R."/>
            <person name="Pangilinan J."/>
            <person name="Park H.-J."/>
            <person name="Ramirez L."/>
            <person name="Alfaro M."/>
            <person name="Sun H."/>
            <person name="Tritt A."/>
            <person name="Yoshinaga Y."/>
            <person name="Zwiers L.-H."/>
            <person name="Turgeon B."/>
            <person name="Goodwin S."/>
            <person name="Spatafora J."/>
            <person name="Crous P."/>
            <person name="Grigoriev I."/>
        </authorList>
    </citation>
    <scope>NUCLEOTIDE SEQUENCE</scope>
    <source>
        <strain evidence="9">CBS 121410</strain>
    </source>
</reference>
<comment type="caution">
    <text evidence="9">The sequence shown here is derived from an EMBL/GenBank/DDBJ whole genome shotgun (WGS) entry which is preliminary data.</text>
</comment>
<dbReference type="PANTHER" id="PTHR37994">
    <property type="entry name" value="ARAE_2_N DOMAIN-CONTAINING PROTEIN-RELATED"/>
    <property type="match status" value="1"/>
</dbReference>
<dbReference type="Pfam" id="PF10337">
    <property type="entry name" value="ArAE_2_N"/>
    <property type="match status" value="1"/>
</dbReference>
<evidence type="ECO:0000256" key="5">
    <source>
        <dbReference type="SAM" id="Phobius"/>
    </source>
</evidence>
<dbReference type="EMBL" id="ML978718">
    <property type="protein sequence ID" value="KAF2087881.1"/>
    <property type="molecule type" value="Genomic_DNA"/>
</dbReference>
<evidence type="ECO:0000259" key="8">
    <source>
        <dbReference type="Pfam" id="PF13515"/>
    </source>
</evidence>
<feature type="domain" description="DUF2421" evidence="6">
    <location>
        <begin position="759"/>
        <end position="985"/>
    </location>
</feature>
<feature type="transmembrane region" description="Helical" evidence="5">
    <location>
        <begin position="12"/>
        <end position="37"/>
    </location>
</feature>
<feature type="transmembrane region" description="Helical" evidence="5">
    <location>
        <begin position="154"/>
        <end position="181"/>
    </location>
</feature>
<dbReference type="OrthoDB" id="2274698at2759"/>
<evidence type="ECO:0000313" key="10">
    <source>
        <dbReference type="Proteomes" id="UP000799776"/>
    </source>
</evidence>
<evidence type="ECO:0000259" key="6">
    <source>
        <dbReference type="Pfam" id="PF10334"/>
    </source>
</evidence>
<feature type="transmembrane region" description="Helical" evidence="5">
    <location>
        <begin position="187"/>
        <end position="205"/>
    </location>
</feature>
<feature type="domain" description="Putative ER transporter 6TM N-terminal" evidence="7">
    <location>
        <begin position="7"/>
        <end position="437"/>
    </location>
</feature>
<feature type="transmembrane region" description="Helical" evidence="5">
    <location>
        <begin position="595"/>
        <end position="613"/>
    </location>
</feature>
<name>A0A9P4HWS1_9PEZI</name>
<evidence type="ECO:0000256" key="3">
    <source>
        <dbReference type="ARBA" id="ARBA00022989"/>
    </source>
</evidence>
<feature type="transmembrane region" description="Helical" evidence="5">
    <location>
        <begin position="671"/>
        <end position="690"/>
    </location>
</feature>
<accession>A0A9P4HWS1</accession>
<evidence type="ECO:0000313" key="9">
    <source>
        <dbReference type="EMBL" id="KAF2087881.1"/>
    </source>
</evidence>
<feature type="transmembrane region" description="Helical" evidence="5">
    <location>
        <begin position="695"/>
        <end position="714"/>
    </location>
</feature>
<dbReference type="PANTHER" id="PTHR37994:SF4">
    <property type="entry name" value="ER TRANSPORTER 6TM N-TERMINAL DOMAIN-CONTAINING PROTEIN-RELATED"/>
    <property type="match status" value="1"/>
</dbReference>
<feature type="transmembrane region" description="Helical" evidence="5">
    <location>
        <begin position="646"/>
        <end position="665"/>
    </location>
</feature>
<keyword evidence="10" id="KW-1185">Reference proteome</keyword>
<feature type="transmembrane region" description="Helical" evidence="5">
    <location>
        <begin position="734"/>
        <end position="758"/>
    </location>
</feature>